<organism evidence="2 3">
    <name type="scientific">Carnegiea gigantea</name>
    <dbReference type="NCBI Taxonomy" id="171969"/>
    <lineage>
        <taxon>Eukaryota</taxon>
        <taxon>Viridiplantae</taxon>
        <taxon>Streptophyta</taxon>
        <taxon>Embryophyta</taxon>
        <taxon>Tracheophyta</taxon>
        <taxon>Spermatophyta</taxon>
        <taxon>Magnoliopsida</taxon>
        <taxon>eudicotyledons</taxon>
        <taxon>Gunneridae</taxon>
        <taxon>Pentapetalae</taxon>
        <taxon>Caryophyllales</taxon>
        <taxon>Cactineae</taxon>
        <taxon>Cactaceae</taxon>
        <taxon>Cactoideae</taxon>
        <taxon>Echinocereeae</taxon>
        <taxon>Carnegiea</taxon>
    </lineage>
</organism>
<evidence type="ECO:0008006" key="4">
    <source>
        <dbReference type="Google" id="ProtNLM"/>
    </source>
</evidence>
<reference evidence="2" key="1">
    <citation type="submission" date="2022-04" db="EMBL/GenBank/DDBJ databases">
        <title>Carnegiea gigantea Genome sequencing and assembly v2.</title>
        <authorList>
            <person name="Copetti D."/>
            <person name="Sanderson M.J."/>
            <person name="Burquez A."/>
            <person name="Wojciechowski M.F."/>
        </authorList>
    </citation>
    <scope>NUCLEOTIDE SEQUENCE</scope>
    <source>
        <strain evidence="2">SGP5-SGP5p</strain>
        <tissue evidence="2">Aerial part</tissue>
    </source>
</reference>
<name>A0A9Q1KFI0_9CARY</name>
<dbReference type="PANTHER" id="PTHR31642:SF5">
    <property type="entry name" value="OS01G0104900 PROTEIN"/>
    <property type="match status" value="1"/>
</dbReference>
<dbReference type="GO" id="GO:0016747">
    <property type="term" value="F:acyltransferase activity, transferring groups other than amino-acyl groups"/>
    <property type="evidence" value="ECO:0007669"/>
    <property type="project" value="TreeGrafter"/>
</dbReference>
<keyword evidence="3" id="KW-1185">Reference proteome</keyword>
<accession>A0A9Q1KFI0</accession>
<evidence type="ECO:0000256" key="1">
    <source>
        <dbReference type="ARBA" id="ARBA00009861"/>
    </source>
</evidence>
<comment type="caution">
    <text evidence="2">The sequence shown here is derived from an EMBL/GenBank/DDBJ whole genome shotgun (WGS) entry which is preliminary data.</text>
</comment>
<comment type="similarity">
    <text evidence="1">Belongs to the plant acyltransferase family.</text>
</comment>
<gene>
    <name evidence="2" type="ORF">Cgig2_026506</name>
</gene>
<evidence type="ECO:0000313" key="3">
    <source>
        <dbReference type="Proteomes" id="UP001153076"/>
    </source>
</evidence>
<dbReference type="InterPro" id="IPR050317">
    <property type="entry name" value="Plant_Fungal_Acyltransferase"/>
</dbReference>
<sequence>MTANPTPSLEIPDCYYPNSPLLICPDSATPKHTLYLSNFDDQKFLRFSIKYLYLYEKGVSVERLKLSLSRVLSEYYPLAGRLRACKSQMGNDDDDDDQSNKLEVDCNGEGALFAEAFLDLSAQELLEFCYKPNKSWRKLIYRVDAHCFLDVPPLVVQVTNLRCGGMMLCTSINHCLCDGIGTSQFLNAWAQLTADPNSNVQITPFHNRYVLKPRDPPQVSTFTHSGFTKSSPEFGENGHLAINRYLQSQPLVATSVTFSPSQMLSLKGQIVPSLKCTTFEALASHTWRAWVRSLSLSHLLNVKLLFSVNVRKRLKPELPQGYYGNGFVLGCAEATVKDLVTSNLHLGVKLVQQAKSCLNDGCIRSMIDLLEDKKVKTDVSASLVISQWSKLGLEDLDFGTGKPLHMGPVTSDIYCLFLPVIEDPHSVRVLVSLPQLIAERFEFYMTQFLDRDENLQSNGYHDEKNRMIMC</sequence>
<dbReference type="OrthoDB" id="671439at2759"/>
<dbReference type="Proteomes" id="UP001153076">
    <property type="component" value="Unassembled WGS sequence"/>
</dbReference>
<dbReference type="PANTHER" id="PTHR31642">
    <property type="entry name" value="TRICHOTHECENE 3-O-ACETYLTRANSFERASE"/>
    <property type="match status" value="1"/>
</dbReference>
<protein>
    <recommendedName>
        <fullName evidence="4">Omega-hydroxypalmitate O-feruloyl transferase</fullName>
    </recommendedName>
</protein>
<evidence type="ECO:0000313" key="2">
    <source>
        <dbReference type="EMBL" id="KAJ8442564.1"/>
    </source>
</evidence>
<dbReference type="InterPro" id="IPR023213">
    <property type="entry name" value="CAT-like_dom_sf"/>
</dbReference>
<dbReference type="EMBL" id="JAKOGI010000139">
    <property type="protein sequence ID" value="KAJ8442564.1"/>
    <property type="molecule type" value="Genomic_DNA"/>
</dbReference>
<proteinExistence type="inferred from homology"/>
<dbReference type="Pfam" id="PF02458">
    <property type="entry name" value="Transferase"/>
    <property type="match status" value="1"/>
</dbReference>
<dbReference type="Gene3D" id="3.30.559.10">
    <property type="entry name" value="Chloramphenicol acetyltransferase-like domain"/>
    <property type="match status" value="2"/>
</dbReference>
<dbReference type="AlphaFoldDB" id="A0A9Q1KFI0"/>